<dbReference type="RefSeq" id="WP_094778951.1">
    <property type="nucleotide sequence ID" value="NZ_CYGX02000014.1"/>
</dbReference>
<feature type="chain" id="PRO_5012139566" evidence="1">
    <location>
        <begin position="24"/>
        <end position="132"/>
    </location>
</feature>
<name>A0A1N7RSP9_9BURK</name>
<evidence type="ECO:0000256" key="1">
    <source>
        <dbReference type="SAM" id="SignalP"/>
    </source>
</evidence>
<dbReference type="STRING" id="1247936.BN2475_140016"/>
<evidence type="ECO:0000313" key="3">
    <source>
        <dbReference type="Proteomes" id="UP000187012"/>
    </source>
</evidence>
<dbReference type="EMBL" id="CYGX02000014">
    <property type="protein sequence ID" value="SIT38116.1"/>
    <property type="molecule type" value="Genomic_DNA"/>
</dbReference>
<accession>A0A1N7RSP9</accession>
<protein>
    <submittedName>
        <fullName evidence="2">Uncharacterized protein</fullName>
    </submittedName>
</protein>
<gene>
    <name evidence="2" type="ORF">BN2475_140016</name>
</gene>
<keyword evidence="3" id="KW-1185">Reference proteome</keyword>
<keyword evidence="1" id="KW-0732">Signal</keyword>
<dbReference type="Proteomes" id="UP000187012">
    <property type="component" value="Unassembled WGS sequence"/>
</dbReference>
<sequence length="132" mass="14048">MKKNVRGSAVLVVFCQRSLSVAAADVDGNRPVLCATFNAHACDPGITSERSLPAEIGALQLLRLDFSKKTVTGAALATPMLYIEKGESQFLLLGTERAYAWSIVLDSTNGAMSATLVNRYDALVLFGALTPN</sequence>
<dbReference type="AlphaFoldDB" id="A0A1N7RSP9"/>
<evidence type="ECO:0000313" key="2">
    <source>
        <dbReference type="EMBL" id="SIT38116.1"/>
    </source>
</evidence>
<reference evidence="2 3" key="1">
    <citation type="submission" date="2016-12" db="EMBL/GenBank/DDBJ databases">
        <authorList>
            <person name="Song W.-J."/>
            <person name="Kurnit D.M."/>
        </authorList>
    </citation>
    <scope>NUCLEOTIDE SEQUENCE [LARGE SCALE GENOMIC DNA]</scope>
    <source>
        <strain evidence="2 3">STM7296</strain>
    </source>
</reference>
<dbReference type="OrthoDB" id="9094939at2"/>
<proteinExistence type="predicted"/>
<feature type="signal peptide" evidence="1">
    <location>
        <begin position="1"/>
        <end position="23"/>
    </location>
</feature>
<organism evidence="2 3">
    <name type="scientific">Paraburkholderia ribeironis</name>
    <dbReference type="NCBI Taxonomy" id="1247936"/>
    <lineage>
        <taxon>Bacteria</taxon>
        <taxon>Pseudomonadati</taxon>
        <taxon>Pseudomonadota</taxon>
        <taxon>Betaproteobacteria</taxon>
        <taxon>Burkholderiales</taxon>
        <taxon>Burkholderiaceae</taxon>
        <taxon>Paraburkholderia</taxon>
    </lineage>
</organism>